<proteinExistence type="inferred from homology"/>
<name>A0ABU7R8T3_9ACTN</name>
<dbReference type="InterPro" id="IPR029052">
    <property type="entry name" value="Metallo-depent_PP-like"/>
</dbReference>
<dbReference type="Proteomes" id="UP001332931">
    <property type="component" value="Unassembled WGS sequence"/>
</dbReference>
<dbReference type="EC" id="3.1.4.-" evidence="2"/>
<sequence length="190" mass="21078">MKLLIASDIHGAADWCARLMQELDAEQPDRLVLLGDLLYHGPRNDLPADYRPKEVVAMLNSVRDSVIAVRGNCEAEVDQMVLDFPCMAEYSVLWDPDATNPVTRAAGIELFLTHGHVWGPGIHNSVDKMPSLPEGAAIVYGHTHKKVSRRSDAHPGVWCFNPGSVGLPKDGSHSFGVYENGEFRFRTWDE</sequence>
<comment type="similarity">
    <text evidence="1 2">Belongs to the metallophosphoesterase superfamily. YfcE family.</text>
</comment>
<comment type="caution">
    <text evidence="4">The sequence shown here is derived from an EMBL/GenBank/DDBJ whole genome shotgun (WGS) entry which is preliminary data.</text>
</comment>
<dbReference type="NCBIfam" id="TIGR00040">
    <property type="entry name" value="yfcE"/>
    <property type="match status" value="1"/>
</dbReference>
<dbReference type="InterPro" id="IPR000979">
    <property type="entry name" value="Phosphodiesterase_MJ0936/Vps29"/>
</dbReference>
<keyword evidence="4" id="KW-0378">Hydrolase</keyword>
<evidence type="ECO:0000313" key="5">
    <source>
        <dbReference type="Proteomes" id="UP001332931"/>
    </source>
</evidence>
<accession>A0ABU7R8T3</accession>
<protein>
    <recommendedName>
        <fullName evidence="2">Phosphoesterase</fullName>
        <ecNumber evidence="2">3.1.4.-</ecNumber>
    </recommendedName>
</protein>
<dbReference type="InterPro" id="IPR024654">
    <property type="entry name" value="Calcineurin-like_PHP_lpxH"/>
</dbReference>
<organism evidence="4 5">
    <name type="scientific">Olsenella absiana</name>
    <dbReference type="NCBI Taxonomy" id="3115222"/>
    <lineage>
        <taxon>Bacteria</taxon>
        <taxon>Bacillati</taxon>
        <taxon>Actinomycetota</taxon>
        <taxon>Coriobacteriia</taxon>
        <taxon>Coriobacteriales</taxon>
        <taxon>Atopobiaceae</taxon>
        <taxon>Olsenella</taxon>
    </lineage>
</organism>
<evidence type="ECO:0000256" key="1">
    <source>
        <dbReference type="ARBA" id="ARBA00008950"/>
    </source>
</evidence>
<reference evidence="4 5" key="1">
    <citation type="submission" date="2024-01" db="EMBL/GenBank/DDBJ databases">
        <title>Description of Olsenella sp. nov., isolated from pig feces.</title>
        <authorList>
            <person name="Chang Y.-H."/>
        </authorList>
    </citation>
    <scope>NUCLEOTIDE SEQUENCE [LARGE SCALE GENOMIC DNA]</scope>
    <source>
        <strain evidence="4 5">YH-ols2223</strain>
    </source>
</reference>
<comment type="cofactor">
    <cofactor evidence="2">
        <name>a divalent metal cation</name>
        <dbReference type="ChEBI" id="CHEBI:60240"/>
    </cofactor>
</comment>
<dbReference type="NCBIfam" id="NF006988">
    <property type="entry name" value="PRK09453.1"/>
    <property type="match status" value="1"/>
</dbReference>
<dbReference type="GO" id="GO:0016787">
    <property type="term" value="F:hydrolase activity"/>
    <property type="evidence" value="ECO:0007669"/>
    <property type="project" value="UniProtKB-KW"/>
</dbReference>
<feature type="domain" description="Calcineurin-like phosphoesterase" evidence="3">
    <location>
        <begin position="1"/>
        <end position="178"/>
    </location>
</feature>
<keyword evidence="2" id="KW-0479">Metal-binding</keyword>
<dbReference type="RefSeq" id="WP_330957759.1">
    <property type="nucleotide sequence ID" value="NZ_JAZGJQ010000002.1"/>
</dbReference>
<gene>
    <name evidence="4" type="primary">yfcE</name>
    <name evidence="4" type="ORF">VXJ25_03120</name>
</gene>
<evidence type="ECO:0000313" key="4">
    <source>
        <dbReference type="EMBL" id="MEE6146993.1"/>
    </source>
</evidence>
<keyword evidence="5" id="KW-1185">Reference proteome</keyword>
<dbReference type="Pfam" id="PF12850">
    <property type="entry name" value="Metallophos_2"/>
    <property type="match status" value="1"/>
</dbReference>
<evidence type="ECO:0000259" key="3">
    <source>
        <dbReference type="Pfam" id="PF12850"/>
    </source>
</evidence>
<dbReference type="SUPFAM" id="SSF56300">
    <property type="entry name" value="Metallo-dependent phosphatases"/>
    <property type="match status" value="1"/>
</dbReference>
<evidence type="ECO:0000256" key="2">
    <source>
        <dbReference type="RuleBase" id="RU362039"/>
    </source>
</evidence>
<dbReference type="EMBL" id="JAZGJQ010000002">
    <property type="protein sequence ID" value="MEE6146993.1"/>
    <property type="molecule type" value="Genomic_DNA"/>
</dbReference>
<dbReference type="Gene3D" id="3.60.21.10">
    <property type="match status" value="1"/>
</dbReference>